<evidence type="ECO:0000313" key="3">
    <source>
        <dbReference type="Proteomes" id="UP000697998"/>
    </source>
</evidence>
<name>A0A935Q1E3_9PROT</name>
<dbReference type="Proteomes" id="UP000697998">
    <property type="component" value="Unassembled WGS sequence"/>
</dbReference>
<gene>
    <name evidence="2" type="ORF">IPJ27_10905</name>
</gene>
<protein>
    <submittedName>
        <fullName evidence="2">Uncharacterized protein</fullName>
    </submittedName>
</protein>
<organism evidence="2 3">
    <name type="scientific">Candidatus Accumulibacter proximus</name>
    <dbReference type="NCBI Taxonomy" id="2954385"/>
    <lineage>
        <taxon>Bacteria</taxon>
        <taxon>Pseudomonadati</taxon>
        <taxon>Pseudomonadota</taxon>
        <taxon>Betaproteobacteria</taxon>
        <taxon>Candidatus Accumulibacter</taxon>
    </lineage>
</organism>
<dbReference type="AlphaFoldDB" id="A0A935Q1E3"/>
<comment type="caution">
    <text evidence="2">The sequence shown here is derived from an EMBL/GenBank/DDBJ whole genome shotgun (WGS) entry which is preliminary data.</text>
</comment>
<evidence type="ECO:0000256" key="1">
    <source>
        <dbReference type="SAM" id="MobiDB-lite"/>
    </source>
</evidence>
<accession>A0A935Q1E3</accession>
<proteinExistence type="predicted"/>
<feature type="region of interest" description="Disordered" evidence="1">
    <location>
        <begin position="69"/>
        <end position="88"/>
    </location>
</feature>
<evidence type="ECO:0000313" key="2">
    <source>
        <dbReference type="EMBL" id="MBK7675210.1"/>
    </source>
</evidence>
<reference evidence="2 3" key="1">
    <citation type="submission" date="2020-10" db="EMBL/GenBank/DDBJ databases">
        <title>Connecting structure to function with the recovery of over 1000 high-quality activated sludge metagenome-assembled genomes encoding full-length rRNA genes using long-read sequencing.</title>
        <authorList>
            <person name="Singleton C.M."/>
            <person name="Petriglieri F."/>
            <person name="Kristensen J.M."/>
            <person name="Kirkegaard R.H."/>
            <person name="Michaelsen T.Y."/>
            <person name="Andersen M.H."/>
            <person name="Karst S.M."/>
            <person name="Dueholm M.S."/>
            <person name="Nielsen P.H."/>
            <person name="Albertsen M."/>
        </authorList>
    </citation>
    <scope>NUCLEOTIDE SEQUENCE [LARGE SCALE GENOMIC DNA]</scope>
    <source>
        <strain evidence="2">EsbW_18-Q3-R4-48_BATAC.285</strain>
    </source>
</reference>
<sequence>MSHAEFVNEALTGRQRCRSVGSGHGVCGDFSEVLLVGDQSVGETPGELMTCHQQALRGTFMSLGFSEQASTGSLKGRGSLSDVGFSIR</sequence>
<dbReference type="EMBL" id="JADJMH010000009">
    <property type="protein sequence ID" value="MBK7675210.1"/>
    <property type="molecule type" value="Genomic_DNA"/>
</dbReference>